<accession>A0A3N2QS19</accession>
<reference evidence="4 5" key="1">
    <citation type="submission" date="2018-10" db="EMBL/GenBank/DDBJ databases">
        <title>Histidinibacterium lentulum gen. nov., sp. nov., a marine bacterium from the culture broth of Picochlorum sp. 122.</title>
        <authorList>
            <person name="Wang G."/>
        </authorList>
    </citation>
    <scope>NUCLEOTIDE SEQUENCE [LARGE SCALE GENOMIC DNA]</scope>
    <source>
        <strain evidence="4 5">B17</strain>
    </source>
</reference>
<dbReference type="PANTHER" id="PTHR33376">
    <property type="match status" value="1"/>
</dbReference>
<comment type="caution">
    <text evidence="4">The sequence shown here is derived from an EMBL/GenBank/DDBJ whole genome shotgun (WGS) entry which is preliminary data.</text>
</comment>
<proteinExistence type="predicted"/>
<dbReference type="GO" id="GO:0055085">
    <property type="term" value="P:transmembrane transport"/>
    <property type="evidence" value="ECO:0007669"/>
    <property type="project" value="InterPro"/>
</dbReference>
<organism evidence="4 5">
    <name type="scientific">Histidinibacterium lentulum</name>
    <dbReference type="NCBI Taxonomy" id="2480588"/>
    <lineage>
        <taxon>Bacteria</taxon>
        <taxon>Pseudomonadati</taxon>
        <taxon>Pseudomonadota</taxon>
        <taxon>Alphaproteobacteria</taxon>
        <taxon>Rhodobacterales</taxon>
        <taxon>Paracoccaceae</taxon>
        <taxon>Histidinibacterium</taxon>
    </lineage>
</organism>
<dbReference type="NCBIfam" id="NF037995">
    <property type="entry name" value="TRAP_S1"/>
    <property type="match status" value="1"/>
</dbReference>
<dbReference type="InterPro" id="IPR018389">
    <property type="entry name" value="DctP_fam"/>
</dbReference>
<dbReference type="InterPro" id="IPR038404">
    <property type="entry name" value="TRAP_DctP_sf"/>
</dbReference>
<dbReference type="PANTHER" id="PTHR33376:SF4">
    <property type="entry name" value="SIALIC ACID-BINDING PERIPLASMIC PROTEIN SIAP"/>
    <property type="match status" value="1"/>
</dbReference>
<dbReference type="EMBL" id="RDRB01000011">
    <property type="protein sequence ID" value="ROT97795.1"/>
    <property type="molecule type" value="Genomic_DNA"/>
</dbReference>
<evidence type="ECO:0000256" key="3">
    <source>
        <dbReference type="ARBA" id="ARBA00022764"/>
    </source>
</evidence>
<keyword evidence="5" id="KW-1185">Reference proteome</keyword>
<keyword evidence="3" id="KW-0574">Periplasm</keyword>
<dbReference type="Gene3D" id="3.40.190.170">
    <property type="entry name" value="Bacterial extracellular solute-binding protein, family 7"/>
    <property type="match status" value="1"/>
</dbReference>
<evidence type="ECO:0000256" key="2">
    <source>
        <dbReference type="ARBA" id="ARBA00022729"/>
    </source>
</evidence>
<gene>
    <name evidence="4" type="ORF">EAT49_18510</name>
</gene>
<evidence type="ECO:0000313" key="5">
    <source>
        <dbReference type="Proteomes" id="UP000268016"/>
    </source>
</evidence>
<dbReference type="Pfam" id="PF03480">
    <property type="entry name" value="DctP"/>
    <property type="match status" value="1"/>
</dbReference>
<dbReference type="GO" id="GO:0042597">
    <property type="term" value="C:periplasmic space"/>
    <property type="evidence" value="ECO:0007669"/>
    <property type="project" value="UniProtKB-SubCell"/>
</dbReference>
<dbReference type="Proteomes" id="UP000268016">
    <property type="component" value="Unassembled WGS sequence"/>
</dbReference>
<evidence type="ECO:0000313" key="4">
    <source>
        <dbReference type="EMBL" id="ROT97795.1"/>
    </source>
</evidence>
<dbReference type="RefSeq" id="WP_123643803.1">
    <property type="nucleotide sequence ID" value="NZ_ML119091.1"/>
</dbReference>
<keyword evidence="2" id="KW-0732">Signal</keyword>
<name>A0A3N2QS19_9RHOB</name>
<evidence type="ECO:0000256" key="1">
    <source>
        <dbReference type="ARBA" id="ARBA00004418"/>
    </source>
</evidence>
<comment type="subcellular location">
    <subcellularLocation>
        <location evidence="1">Periplasm</location>
    </subcellularLocation>
</comment>
<dbReference type="AlphaFoldDB" id="A0A3N2QS19"/>
<dbReference type="OrthoDB" id="9803763at2"/>
<dbReference type="CDD" id="cd13603">
    <property type="entry name" value="PBP2_TRAP_Siap_TeaA_like"/>
    <property type="match status" value="1"/>
</dbReference>
<protein>
    <submittedName>
        <fullName evidence="4">TRAP transporter substrate-binding protein</fullName>
    </submittedName>
</protein>
<sequence>MTVEIHIGGYQGPRSVHTRATQVLAGAVARLSDGAATVRLTGNVSDAGHKAVDLLRMTEEGAFDGCYFWSSYLTGRVPDFGLFDQHFRVPERARVHALLDGPLGARLREKVAEATGYRLFGYWDNGYRQISSTRPIRTLDDCRGLRIRTFENEDYRQVFRALGFEPVDVDVRDMNAGARDGRYDAQENPLTNTLNLGINAYQPHILMTRHLLGVSSVLFNARSVDGWGAELTAIVEAAVAEATAAQRRFAIDEDADCRARLLAAGAEITEPDPALRAEMAARARPVVDRIRDRLDPDLLALIDAELRD</sequence>